<dbReference type="Gene3D" id="3.60.21.10">
    <property type="match status" value="1"/>
</dbReference>
<accession>A0A5M4FHQ0</accession>
<feature type="domain" description="Calcineurin-like phosphoesterase" evidence="1">
    <location>
        <begin position="58"/>
        <end position="264"/>
    </location>
</feature>
<evidence type="ECO:0000313" key="3">
    <source>
        <dbReference type="Proteomes" id="UP000380867"/>
    </source>
</evidence>
<evidence type="ECO:0000313" key="2">
    <source>
        <dbReference type="EMBL" id="KAA1399657.1"/>
    </source>
</evidence>
<protein>
    <recommendedName>
        <fullName evidence="1">Calcineurin-like phosphoesterase domain-containing protein</fullName>
    </recommendedName>
</protein>
<gene>
    <name evidence="2" type="ORF">ESP70_002530</name>
</gene>
<dbReference type="InterPro" id="IPR004843">
    <property type="entry name" value="Calcineurin-like_PHP"/>
</dbReference>
<comment type="caution">
    <text evidence="2">The sequence shown here is derived from an EMBL/GenBank/DDBJ whole genome shotgun (WGS) entry which is preliminary data.</text>
</comment>
<proteinExistence type="predicted"/>
<dbReference type="RefSeq" id="WP_149687792.1">
    <property type="nucleotide sequence ID" value="NZ_SDPQ02000001.1"/>
</dbReference>
<evidence type="ECO:0000259" key="1">
    <source>
        <dbReference type="Pfam" id="PF00149"/>
    </source>
</evidence>
<reference evidence="2" key="1">
    <citation type="submission" date="2019-09" db="EMBL/GenBank/DDBJ databases">
        <authorList>
            <person name="Li J."/>
        </authorList>
    </citation>
    <scope>NUCLEOTIDE SEQUENCE [LARGE SCALE GENOMIC DNA]</scope>
    <source>
        <strain evidence="2">JCM 14732</strain>
    </source>
</reference>
<dbReference type="EMBL" id="SDPQ02000001">
    <property type="protein sequence ID" value="KAA1399657.1"/>
    <property type="molecule type" value="Genomic_DNA"/>
</dbReference>
<sequence length="306" mass="33078">MESESGEDHTSTNSESKRVAGGAALAAGHVADVLWAAAADSPCLREDLAALDLTGRPRVGLAGDWHGNLGWAERSLKRLSGLGVRTVLHSGDFGLWPGEQGAKYIRRVTAVCEQHDLTIRITDGNHDDHSRLAMIEPVDGVRWVTDRIGFFERGHRWLWADTTLVSLGGAPSVDFEHRTSGKTWWPEEVITDDEVRSATADGHADVMLTHDAPEPALPAVQRILDGPSYWSEAALVYAAEGRAQVTKAFSGVTPRLLIHGHMHVADRGAVRIPGAPWDTQVVSLNCDEGVGNLGTLDLESLNVEVI</sequence>
<dbReference type="SUPFAM" id="SSF56300">
    <property type="entry name" value="Metallo-dependent phosphatases"/>
    <property type="match status" value="1"/>
</dbReference>
<keyword evidence="3" id="KW-1185">Reference proteome</keyword>
<organism evidence="2 3">
    <name type="scientific">Aeromicrobium ginsengisoli</name>
    <dbReference type="NCBI Taxonomy" id="363867"/>
    <lineage>
        <taxon>Bacteria</taxon>
        <taxon>Bacillati</taxon>
        <taxon>Actinomycetota</taxon>
        <taxon>Actinomycetes</taxon>
        <taxon>Propionibacteriales</taxon>
        <taxon>Nocardioidaceae</taxon>
        <taxon>Aeromicrobium</taxon>
    </lineage>
</organism>
<name>A0A5M4FHQ0_9ACTN</name>
<dbReference type="Proteomes" id="UP000380867">
    <property type="component" value="Unassembled WGS sequence"/>
</dbReference>
<dbReference type="OrthoDB" id="5380150at2"/>
<dbReference type="Pfam" id="PF00149">
    <property type="entry name" value="Metallophos"/>
    <property type="match status" value="1"/>
</dbReference>
<dbReference type="InterPro" id="IPR029052">
    <property type="entry name" value="Metallo-depent_PP-like"/>
</dbReference>
<dbReference type="AlphaFoldDB" id="A0A5M4FHQ0"/>